<gene>
    <name evidence="20" type="primary">LOC110762987</name>
</gene>
<dbReference type="GO" id="GO:0042744">
    <property type="term" value="P:hydrogen peroxide catabolic process"/>
    <property type="evidence" value="ECO:0007669"/>
    <property type="project" value="UniProtKB-KW"/>
</dbReference>
<dbReference type="FunFam" id="1.10.420.10:FF:000001">
    <property type="entry name" value="Peroxidase"/>
    <property type="match status" value="1"/>
</dbReference>
<evidence type="ECO:0000256" key="9">
    <source>
        <dbReference type="ARBA" id="ARBA00023002"/>
    </source>
</evidence>
<evidence type="ECO:0000256" key="15">
    <source>
        <dbReference type="PIRSR" id="PIRSR600823-4"/>
    </source>
</evidence>
<dbReference type="GO" id="GO:0006979">
    <property type="term" value="P:response to oxidative stress"/>
    <property type="evidence" value="ECO:0007669"/>
    <property type="project" value="UniProtKB-UniRule"/>
</dbReference>
<dbReference type="InterPro" id="IPR019793">
    <property type="entry name" value="Peroxidases_heam-ligand_BS"/>
</dbReference>
<evidence type="ECO:0000256" key="2">
    <source>
        <dbReference type="ARBA" id="ARBA00002322"/>
    </source>
</evidence>
<evidence type="ECO:0000256" key="6">
    <source>
        <dbReference type="ARBA" id="ARBA00022617"/>
    </source>
</evidence>
<feature type="binding site" evidence="14">
    <location>
        <position position="192"/>
    </location>
    <ligand>
        <name>Ca(2+)</name>
        <dbReference type="ChEBI" id="CHEBI:29108"/>
        <label>2</label>
    </ligand>
</feature>
<evidence type="ECO:0000259" key="18">
    <source>
        <dbReference type="PROSITE" id="PS50873"/>
    </source>
</evidence>
<dbReference type="RefSeq" id="XP_021821412.1">
    <property type="nucleotide sequence ID" value="XM_021965720.1"/>
</dbReference>
<feature type="disulfide bond" evidence="16">
    <location>
        <begin position="69"/>
        <end position="74"/>
    </location>
</feature>
<dbReference type="InterPro" id="IPR000823">
    <property type="entry name" value="Peroxidase_pln"/>
</dbReference>
<dbReference type="SUPFAM" id="SSF48113">
    <property type="entry name" value="Heme-dependent peroxidases"/>
    <property type="match status" value="1"/>
</dbReference>
<feature type="disulfide bond" evidence="16">
    <location>
        <begin position="119"/>
        <end position="321"/>
    </location>
</feature>
<keyword evidence="17" id="KW-0732">Signal</keyword>
<proteinExistence type="inferred from homology"/>
<comment type="similarity">
    <text evidence="3">Belongs to the peroxidase family. Ascorbate peroxidase subfamily.</text>
</comment>
<evidence type="ECO:0000256" key="17">
    <source>
        <dbReference type="RuleBase" id="RU362060"/>
    </source>
</evidence>
<evidence type="ECO:0000256" key="7">
    <source>
        <dbReference type="ARBA" id="ARBA00022723"/>
    </source>
</evidence>
<protein>
    <recommendedName>
        <fullName evidence="4 17">Peroxidase</fullName>
        <ecNumber evidence="4 17">1.11.1.7</ecNumber>
    </recommendedName>
</protein>
<keyword evidence="12" id="KW-0325">Glycoprotein</keyword>
<keyword evidence="17" id="KW-0964">Secreted</keyword>
<dbReference type="PRINTS" id="PR00461">
    <property type="entry name" value="PLPEROXIDASE"/>
</dbReference>
<evidence type="ECO:0000256" key="4">
    <source>
        <dbReference type="ARBA" id="ARBA00012313"/>
    </source>
</evidence>
<dbReference type="AlphaFoldDB" id="A0A6P5T2S9"/>
<dbReference type="PROSITE" id="PS50873">
    <property type="entry name" value="PEROXIDASE_4"/>
    <property type="match status" value="1"/>
</dbReference>
<keyword evidence="11 16" id="KW-1015">Disulfide bond</keyword>
<comment type="catalytic activity">
    <reaction evidence="1 17">
        <text>2 a phenolic donor + H2O2 = 2 a phenolic radical donor + 2 H2O</text>
        <dbReference type="Rhea" id="RHEA:56136"/>
        <dbReference type="ChEBI" id="CHEBI:15377"/>
        <dbReference type="ChEBI" id="CHEBI:16240"/>
        <dbReference type="ChEBI" id="CHEBI:139520"/>
        <dbReference type="ChEBI" id="CHEBI:139521"/>
        <dbReference type="EC" id="1.11.1.7"/>
    </reaction>
</comment>
<feature type="signal peptide" evidence="17">
    <location>
        <begin position="1"/>
        <end position="25"/>
    </location>
</feature>
<evidence type="ECO:0000313" key="19">
    <source>
        <dbReference type="Proteomes" id="UP000515124"/>
    </source>
</evidence>
<dbReference type="PANTHER" id="PTHR31388">
    <property type="entry name" value="PEROXIDASE 72-RELATED"/>
    <property type="match status" value="1"/>
</dbReference>
<dbReference type="Proteomes" id="UP000515124">
    <property type="component" value="Unplaced"/>
</dbReference>
<feature type="binding site" evidence="14">
    <location>
        <position position="86"/>
    </location>
    <ligand>
        <name>Ca(2+)</name>
        <dbReference type="ChEBI" id="CHEBI:29108"/>
        <label>1</label>
    </ligand>
</feature>
<feature type="binding site" evidence="14">
    <location>
        <position position="71"/>
    </location>
    <ligand>
        <name>Ca(2+)</name>
        <dbReference type="ChEBI" id="CHEBI:29108"/>
        <label>1</label>
    </ligand>
</feature>
<comment type="cofactor">
    <cofactor evidence="14 17">
        <name>heme b</name>
        <dbReference type="ChEBI" id="CHEBI:60344"/>
    </cofactor>
    <text evidence="14 17">Binds 1 heme b (iron(II)-protoporphyrin IX) group per subunit.</text>
</comment>
<feature type="binding site" evidence="14">
    <location>
        <position position="251"/>
    </location>
    <ligand>
        <name>Ca(2+)</name>
        <dbReference type="ChEBI" id="CHEBI:29108"/>
        <label>2</label>
    </ligand>
</feature>
<comment type="subcellular location">
    <subcellularLocation>
        <location evidence="17">Secreted</location>
    </subcellularLocation>
</comment>
<dbReference type="FunFam" id="1.10.520.10:FF:000009">
    <property type="entry name" value="Peroxidase"/>
    <property type="match status" value="1"/>
</dbReference>
<evidence type="ECO:0000256" key="13">
    <source>
        <dbReference type="PIRSR" id="PIRSR600823-2"/>
    </source>
</evidence>
<feature type="binding site" description="axial binding residue" evidence="14">
    <location>
        <position position="191"/>
    </location>
    <ligand>
        <name>heme b</name>
        <dbReference type="ChEBI" id="CHEBI:60344"/>
    </ligand>
    <ligandPart>
        <name>Fe</name>
        <dbReference type="ChEBI" id="CHEBI:18248"/>
    </ligandPart>
</feature>
<dbReference type="GO" id="GO:0020037">
    <property type="term" value="F:heme binding"/>
    <property type="evidence" value="ECO:0007669"/>
    <property type="project" value="UniProtKB-UniRule"/>
</dbReference>
<evidence type="ECO:0000256" key="11">
    <source>
        <dbReference type="ARBA" id="ARBA00023157"/>
    </source>
</evidence>
<dbReference type="InterPro" id="IPR002016">
    <property type="entry name" value="Haem_peroxidase"/>
</dbReference>
<dbReference type="GO" id="GO:0005576">
    <property type="term" value="C:extracellular region"/>
    <property type="evidence" value="ECO:0007669"/>
    <property type="project" value="UniProtKB-SubCell"/>
</dbReference>
<dbReference type="Gene3D" id="1.10.420.10">
    <property type="entry name" value="Peroxidase, domain 2"/>
    <property type="match status" value="1"/>
</dbReference>
<feature type="chain" id="PRO_5028505982" description="Peroxidase" evidence="17">
    <location>
        <begin position="26"/>
        <end position="325"/>
    </location>
</feature>
<dbReference type="GeneID" id="110762987"/>
<keyword evidence="6 17" id="KW-0349">Heme</keyword>
<feature type="binding site" evidence="14">
    <location>
        <position position="73"/>
    </location>
    <ligand>
        <name>Ca(2+)</name>
        <dbReference type="ChEBI" id="CHEBI:29108"/>
        <label>1</label>
    </ligand>
</feature>
<comment type="similarity">
    <text evidence="17">Belongs to the peroxidase family. Classical plant (class III) peroxidase subfamily.</text>
</comment>
<evidence type="ECO:0000256" key="12">
    <source>
        <dbReference type="ARBA" id="ARBA00023180"/>
    </source>
</evidence>
<feature type="binding site" evidence="14">
    <location>
        <position position="68"/>
    </location>
    <ligand>
        <name>Ca(2+)</name>
        <dbReference type="ChEBI" id="CHEBI:29108"/>
        <label>1</label>
    </ligand>
</feature>
<feature type="binding site" evidence="14">
    <location>
        <position position="243"/>
    </location>
    <ligand>
        <name>Ca(2+)</name>
        <dbReference type="ChEBI" id="CHEBI:29108"/>
        <label>2</label>
    </ligand>
</feature>
<comment type="cofactor">
    <cofactor evidence="14 17">
        <name>Ca(2+)</name>
        <dbReference type="ChEBI" id="CHEBI:29108"/>
    </cofactor>
    <text evidence="14 17">Binds 2 calcium ions per subunit.</text>
</comment>
<feature type="binding site" evidence="14">
    <location>
        <position position="75"/>
    </location>
    <ligand>
        <name>Ca(2+)</name>
        <dbReference type="ChEBI" id="CHEBI:29108"/>
        <label>1</label>
    </ligand>
</feature>
<keyword evidence="7 14" id="KW-0479">Metal-binding</keyword>
<comment type="function">
    <text evidence="2">Removal of H(2)O(2), oxidation of toxic reductants, biosynthesis and degradation of lignin, suberization, auxin catabolism, response to environmental stresses such as wounding, pathogen attack and oxidative stress. These functions might be dependent on each isozyme/isoform in each plant tissue.</text>
</comment>
<dbReference type="Pfam" id="PF00141">
    <property type="entry name" value="peroxidase"/>
    <property type="match status" value="1"/>
</dbReference>
<keyword evidence="17" id="KW-0376">Hydrogen peroxide</keyword>
<feature type="binding site" evidence="13">
    <location>
        <position position="161"/>
    </location>
    <ligand>
        <name>substrate</name>
    </ligand>
</feature>
<accession>A0A6P5T2S9</accession>
<dbReference type="KEGG" id="pavi:110762987"/>
<dbReference type="GO" id="GO:0140825">
    <property type="term" value="F:lactoperoxidase activity"/>
    <property type="evidence" value="ECO:0007669"/>
    <property type="project" value="UniProtKB-EC"/>
</dbReference>
<feature type="disulfide bond" evidence="16">
    <location>
        <begin position="198"/>
        <end position="230"/>
    </location>
</feature>
<feature type="disulfide bond" evidence="16">
    <location>
        <begin position="36"/>
        <end position="113"/>
    </location>
</feature>
<keyword evidence="9 17" id="KW-0560">Oxidoreductase</keyword>
<feature type="site" description="Transition state stabilizer" evidence="15">
    <location>
        <position position="63"/>
    </location>
</feature>
<keyword evidence="10 14" id="KW-0408">Iron</keyword>
<evidence type="ECO:0000256" key="10">
    <source>
        <dbReference type="ARBA" id="ARBA00023004"/>
    </source>
</evidence>
<reference evidence="20" key="1">
    <citation type="submission" date="2025-08" db="UniProtKB">
        <authorList>
            <consortium name="RefSeq"/>
        </authorList>
    </citation>
    <scope>IDENTIFICATION</scope>
</reference>
<keyword evidence="5 17" id="KW-0575">Peroxidase</keyword>
<organism evidence="19 20">
    <name type="scientific">Prunus avium</name>
    <name type="common">Cherry</name>
    <name type="synonym">Cerasus avium</name>
    <dbReference type="NCBI Taxonomy" id="42229"/>
    <lineage>
        <taxon>Eukaryota</taxon>
        <taxon>Viridiplantae</taxon>
        <taxon>Streptophyta</taxon>
        <taxon>Embryophyta</taxon>
        <taxon>Tracheophyta</taxon>
        <taxon>Spermatophyta</taxon>
        <taxon>Magnoliopsida</taxon>
        <taxon>eudicotyledons</taxon>
        <taxon>Gunneridae</taxon>
        <taxon>Pentapetalae</taxon>
        <taxon>rosids</taxon>
        <taxon>fabids</taxon>
        <taxon>Rosales</taxon>
        <taxon>Rosaceae</taxon>
        <taxon>Amygdaloideae</taxon>
        <taxon>Amygdaleae</taxon>
        <taxon>Prunus</taxon>
    </lineage>
</organism>
<dbReference type="EC" id="1.11.1.7" evidence="4 17"/>
<evidence type="ECO:0000256" key="5">
    <source>
        <dbReference type="ARBA" id="ARBA00022559"/>
    </source>
</evidence>
<sequence length="325" mass="35856">MTRFNEYNSLFFVINLFMLCSAVRSDLNADFYKQTCPDLLKIVRKEVKDALKIEMRMAASLLRLHFVDCFVNGCDASILLDGSNSEKFATPNLNSVRGFQVVDAVKSAVESACSGVVSCADILALIARDSVLLSGGPTWKVLLGRRDGLVPNQRGANLAIPSQYDTLDTIISKFANVGLNVTDVVSLSGAHTIGRARCATFSKRLWNFFNTGGPDSTMEKDMLSDLQHVCLVNGDGNKTTALDRNSNDLFDNHYYQNLLDGKGLLYSDQILFNGGDDETKSVVDNYRRKPKLFFDDFIKSMIKMGNIGPVTGSSGQIRKNCRVIN</sequence>
<evidence type="ECO:0000256" key="3">
    <source>
        <dbReference type="ARBA" id="ARBA00006873"/>
    </source>
</evidence>
<evidence type="ECO:0000256" key="16">
    <source>
        <dbReference type="PIRSR" id="PIRSR600823-5"/>
    </source>
</evidence>
<evidence type="ECO:0000256" key="8">
    <source>
        <dbReference type="ARBA" id="ARBA00022837"/>
    </source>
</evidence>
<dbReference type="PROSITE" id="PS00435">
    <property type="entry name" value="PEROXIDASE_1"/>
    <property type="match status" value="1"/>
</dbReference>
<dbReference type="GO" id="GO:0046872">
    <property type="term" value="F:metal ion binding"/>
    <property type="evidence" value="ECO:0007669"/>
    <property type="project" value="UniProtKB-UniRule"/>
</dbReference>
<dbReference type="PANTHER" id="PTHR31388:SF6">
    <property type="entry name" value="PEROXIDASE"/>
    <property type="match status" value="1"/>
</dbReference>
<dbReference type="Gene3D" id="1.10.520.10">
    <property type="match status" value="1"/>
</dbReference>
<evidence type="ECO:0000256" key="1">
    <source>
        <dbReference type="ARBA" id="ARBA00000189"/>
    </source>
</evidence>
<name>A0A6P5T2S9_PRUAV</name>
<dbReference type="InterPro" id="IPR033905">
    <property type="entry name" value="Secretory_peroxidase"/>
</dbReference>
<feature type="binding site" evidence="14">
    <location>
        <position position="77"/>
    </location>
    <ligand>
        <name>Ca(2+)</name>
        <dbReference type="ChEBI" id="CHEBI:29108"/>
        <label>1</label>
    </ligand>
</feature>
<keyword evidence="19" id="KW-1185">Reference proteome</keyword>
<dbReference type="InterPro" id="IPR010255">
    <property type="entry name" value="Haem_peroxidase_sf"/>
</dbReference>
<dbReference type="PRINTS" id="PR00458">
    <property type="entry name" value="PEROXIDASE"/>
</dbReference>
<feature type="domain" description="Plant heme peroxidase family profile" evidence="18">
    <location>
        <begin position="26"/>
        <end position="325"/>
    </location>
</feature>
<evidence type="ECO:0000313" key="20">
    <source>
        <dbReference type="RefSeq" id="XP_021821412.1"/>
    </source>
</evidence>
<dbReference type="CDD" id="cd00693">
    <property type="entry name" value="secretory_peroxidase"/>
    <property type="match status" value="1"/>
</dbReference>
<keyword evidence="8 14" id="KW-0106">Calcium</keyword>
<evidence type="ECO:0000256" key="14">
    <source>
        <dbReference type="PIRSR" id="PIRSR600823-3"/>
    </source>
</evidence>